<keyword evidence="2" id="KW-0732">Signal</keyword>
<dbReference type="InterPro" id="IPR010131">
    <property type="entry name" value="MdtP/NodT-like"/>
</dbReference>
<sequence>MMRGRLACLGLALLLAGCTHLADEPRTPVPAAPAQWRNAAGAERDGPGAPWWRDYGDPQLDALVVRAQQANADVLIAGGRLALAQARLAAADATGAPALRADAGLARQQVPRQRTPDLDEAGQLVFWPLPPYRETRRRLGLTLAYEVDLFGRVARARAAGQARLDAAWQDREAVRLLVAREVVQAYAALRLAQAQAALQARRIGLARQLLADETARGRLGLSDRAARDAAEAQLDDALLAASATARAQAGAHAQLALLLGEEAAALQLPPAPLPASPLRVLPDLPASVLARRPDLQSAWQAVEAGRLGIEEARLQRFPRLNLTGSTGFASNALARFLRQDYLTWLLDAGVDWLLLDGGRTEAEVAAARAGHALALAEYRKAMLAALGEVEQALADWQDAVQADALAVTAQQRAARQLDDARRDHALGRNDRPALLLAEDRRLAADAALLERQARRIQAYAMLNAALAR</sequence>
<dbReference type="Proteomes" id="UP001061302">
    <property type="component" value="Chromosome"/>
</dbReference>
<dbReference type="PANTHER" id="PTHR30203:SF32">
    <property type="entry name" value="CATION EFFLUX SYSTEM PROTEIN CUSC"/>
    <property type="match status" value="1"/>
</dbReference>
<dbReference type="Gene3D" id="2.20.200.10">
    <property type="entry name" value="Outer membrane efflux proteins (OEP)"/>
    <property type="match status" value="1"/>
</dbReference>
<dbReference type="RefSeq" id="WP_263124885.1">
    <property type="nucleotide sequence ID" value="NZ_CP106753.1"/>
</dbReference>
<dbReference type="InterPro" id="IPR003423">
    <property type="entry name" value="OMP_efflux"/>
</dbReference>
<name>A0ABY6DM75_9NEIS</name>
<evidence type="ECO:0000256" key="2">
    <source>
        <dbReference type="SAM" id="SignalP"/>
    </source>
</evidence>
<dbReference type="SUPFAM" id="SSF56954">
    <property type="entry name" value="Outer membrane efflux proteins (OEP)"/>
    <property type="match status" value="1"/>
</dbReference>
<dbReference type="PANTHER" id="PTHR30203">
    <property type="entry name" value="OUTER MEMBRANE CATION EFFLUX PROTEIN"/>
    <property type="match status" value="1"/>
</dbReference>
<gene>
    <name evidence="3" type="ORF">N8I74_00215</name>
</gene>
<comment type="similarity">
    <text evidence="1">Belongs to the outer membrane factor (OMF) (TC 1.B.17) family.</text>
</comment>
<evidence type="ECO:0000313" key="4">
    <source>
        <dbReference type="Proteomes" id="UP001061302"/>
    </source>
</evidence>
<proteinExistence type="inferred from homology"/>
<dbReference type="Pfam" id="PF02321">
    <property type="entry name" value="OEP"/>
    <property type="match status" value="2"/>
</dbReference>
<accession>A0ABY6DM75</accession>
<dbReference type="PROSITE" id="PS51257">
    <property type="entry name" value="PROKAR_LIPOPROTEIN"/>
    <property type="match status" value="1"/>
</dbReference>
<keyword evidence="4" id="KW-1185">Reference proteome</keyword>
<dbReference type="EMBL" id="CP106753">
    <property type="protein sequence ID" value="UXY15475.1"/>
    <property type="molecule type" value="Genomic_DNA"/>
</dbReference>
<feature type="signal peptide" evidence="2">
    <location>
        <begin position="1"/>
        <end position="22"/>
    </location>
</feature>
<evidence type="ECO:0000256" key="1">
    <source>
        <dbReference type="ARBA" id="ARBA00007613"/>
    </source>
</evidence>
<dbReference type="Gene3D" id="1.20.1600.10">
    <property type="entry name" value="Outer membrane efflux proteins (OEP)"/>
    <property type="match status" value="1"/>
</dbReference>
<reference evidence="3" key="1">
    <citation type="submission" date="2022-10" db="EMBL/GenBank/DDBJ databases">
        <title>Chitiniphilus purpureus sp. nov., a novel chitin-degrading bacterium isolated from crawfish pond sediment.</title>
        <authorList>
            <person name="Li K."/>
        </authorList>
    </citation>
    <scope>NUCLEOTIDE SEQUENCE</scope>
    <source>
        <strain evidence="3">CD1</strain>
    </source>
</reference>
<organism evidence="3 4">
    <name type="scientific">Chitiniphilus purpureus</name>
    <dbReference type="NCBI Taxonomy" id="2981137"/>
    <lineage>
        <taxon>Bacteria</taxon>
        <taxon>Pseudomonadati</taxon>
        <taxon>Pseudomonadota</taxon>
        <taxon>Betaproteobacteria</taxon>
        <taxon>Neisseriales</taxon>
        <taxon>Chitinibacteraceae</taxon>
        <taxon>Chitiniphilus</taxon>
    </lineage>
</organism>
<protein>
    <submittedName>
        <fullName evidence="3">TolC family protein</fullName>
    </submittedName>
</protein>
<evidence type="ECO:0000313" key="3">
    <source>
        <dbReference type="EMBL" id="UXY15475.1"/>
    </source>
</evidence>
<feature type="chain" id="PRO_5045386451" evidence="2">
    <location>
        <begin position="23"/>
        <end position="468"/>
    </location>
</feature>